<sequence>MAIVEHRVTEVKGKQIMKKIVAGWSWATNYDENGKGRIWVIWDPNIIQFSEMWKSNQLIHGKVTIGVGSIQFYFTTVYGLHTIEDRKILWHELEGIHNGTDEAWIAMGDYNAILGVEDRESDNPVQEVEIRDFSDFMLNNNMNELKYIGRKYIWTNSHVWSKIDRAIVNTEWMTTMKQMEVIVMDRFISDFTPLSIHFDETGQGGPKPYRFYNYVAENSEFLKVVEKA</sequence>
<gene>
    <name evidence="2" type="primary">LOC142177061</name>
</gene>
<keyword evidence="1" id="KW-1185">Reference proteome</keyword>
<dbReference type="RefSeq" id="XP_075101622.1">
    <property type="nucleotide sequence ID" value="XM_075245521.1"/>
</dbReference>
<reference evidence="1" key="1">
    <citation type="journal article" date="2014" name="Nat. Commun.">
        <title>The tobacco genome sequence and its comparison with those of tomato and potato.</title>
        <authorList>
            <person name="Sierro N."/>
            <person name="Battey J.N."/>
            <person name="Ouadi S."/>
            <person name="Bakaher N."/>
            <person name="Bovet L."/>
            <person name="Willig A."/>
            <person name="Goepfert S."/>
            <person name="Peitsch M.C."/>
            <person name="Ivanov N.V."/>
        </authorList>
    </citation>
    <scope>NUCLEOTIDE SEQUENCE [LARGE SCALE GENOMIC DNA]</scope>
</reference>
<evidence type="ECO:0000313" key="1">
    <source>
        <dbReference type="Proteomes" id="UP000790787"/>
    </source>
</evidence>
<reference evidence="2" key="2">
    <citation type="submission" date="2025-08" db="UniProtKB">
        <authorList>
            <consortium name="RefSeq"/>
        </authorList>
    </citation>
    <scope>IDENTIFICATION</scope>
    <source>
        <tissue evidence="2">Leaf</tissue>
    </source>
</reference>
<protein>
    <submittedName>
        <fullName evidence="2">Uncharacterized protein LOC142177061</fullName>
    </submittedName>
</protein>
<evidence type="ECO:0000313" key="2">
    <source>
        <dbReference type="RefSeq" id="XP_075101622.1"/>
    </source>
</evidence>
<proteinExistence type="predicted"/>
<organism evidence="1 2">
    <name type="scientific">Nicotiana tabacum</name>
    <name type="common">Common tobacco</name>
    <dbReference type="NCBI Taxonomy" id="4097"/>
    <lineage>
        <taxon>Eukaryota</taxon>
        <taxon>Viridiplantae</taxon>
        <taxon>Streptophyta</taxon>
        <taxon>Embryophyta</taxon>
        <taxon>Tracheophyta</taxon>
        <taxon>Spermatophyta</taxon>
        <taxon>Magnoliopsida</taxon>
        <taxon>eudicotyledons</taxon>
        <taxon>Gunneridae</taxon>
        <taxon>Pentapetalae</taxon>
        <taxon>asterids</taxon>
        <taxon>lamiids</taxon>
        <taxon>Solanales</taxon>
        <taxon>Solanaceae</taxon>
        <taxon>Nicotianoideae</taxon>
        <taxon>Nicotianeae</taxon>
        <taxon>Nicotiana</taxon>
    </lineage>
</organism>
<name>A0AC58TWK8_TOBAC</name>
<dbReference type="Proteomes" id="UP000790787">
    <property type="component" value="Chromosome 23"/>
</dbReference>
<accession>A0AC58TWK8</accession>